<dbReference type="EMBL" id="QQRQ01000009">
    <property type="protein sequence ID" value="RFT06500.1"/>
    <property type="molecule type" value="Genomic_DNA"/>
</dbReference>
<keyword evidence="4" id="KW-1185">Reference proteome</keyword>
<keyword evidence="1" id="KW-0472">Membrane</keyword>
<dbReference type="InterPro" id="IPR025377">
    <property type="entry name" value="DUF4367"/>
</dbReference>
<proteinExistence type="predicted"/>
<gene>
    <name evidence="3" type="ORF">DV520_06810</name>
</gene>
<dbReference type="OrthoDB" id="1843879at2"/>
<keyword evidence="1" id="KW-0812">Transmembrane</keyword>
<evidence type="ECO:0000313" key="3">
    <source>
        <dbReference type="EMBL" id="RFT06500.1"/>
    </source>
</evidence>
<dbReference type="RefSeq" id="WP_117142242.1">
    <property type="nucleotide sequence ID" value="NZ_CAKXKJ010000016.1"/>
</dbReference>
<evidence type="ECO:0000256" key="1">
    <source>
        <dbReference type="SAM" id="Phobius"/>
    </source>
</evidence>
<feature type="transmembrane region" description="Helical" evidence="1">
    <location>
        <begin position="55"/>
        <end position="72"/>
    </location>
</feature>
<dbReference type="Proteomes" id="UP000260649">
    <property type="component" value="Unassembled WGS sequence"/>
</dbReference>
<dbReference type="AlphaFoldDB" id="A0A3E2B396"/>
<organism evidence="3 4">
    <name type="scientific">Evtepia gabavorous</name>
    <dbReference type="NCBI Taxonomy" id="2211183"/>
    <lineage>
        <taxon>Bacteria</taxon>
        <taxon>Bacillati</taxon>
        <taxon>Bacillota</taxon>
        <taxon>Clostridia</taxon>
        <taxon>Eubacteriales</taxon>
        <taxon>Evtepia</taxon>
    </lineage>
</organism>
<dbReference type="Pfam" id="PF14285">
    <property type="entry name" value="DUF4367"/>
    <property type="match status" value="1"/>
</dbReference>
<reference evidence="3 4" key="1">
    <citation type="submission" date="2018-07" db="EMBL/GenBank/DDBJ databases">
        <title>GABA Modulating Bacteria of the Human Gut Microbiota.</title>
        <authorList>
            <person name="Strandwitz P."/>
            <person name="Kim K.H."/>
            <person name="Terekhova D."/>
            <person name="Liu J.K."/>
            <person name="Sharma A."/>
            <person name="Levering J."/>
            <person name="Mcdonald D."/>
            <person name="Dietrich D."/>
            <person name="Ramadhar T.R."/>
            <person name="Lekbua A."/>
            <person name="Mroue N."/>
            <person name="Liston C."/>
            <person name="Stewart E.J."/>
            <person name="Dubin M.J."/>
            <person name="Zengler K."/>
            <person name="Knight R."/>
            <person name="Gilbert J.A."/>
            <person name="Clardy J."/>
            <person name="Lewis K."/>
        </authorList>
    </citation>
    <scope>NUCLEOTIDE SEQUENCE [LARGE SCALE GENOMIC DNA]</scope>
    <source>
        <strain evidence="3 4">KLE1738</strain>
    </source>
</reference>
<feature type="domain" description="DUF4367" evidence="2">
    <location>
        <begin position="108"/>
        <end position="219"/>
    </location>
</feature>
<protein>
    <submittedName>
        <fullName evidence="3">DUF4367 domain-containing protein</fullName>
    </submittedName>
</protein>
<evidence type="ECO:0000259" key="2">
    <source>
        <dbReference type="Pfam" id="PF14285"/>
    </source>
</evidence>
<evidence type="ECO:0000313" key="4">
    <source>
        <dbReference type="Proteomes" id="UP000260649"/>
    </source>
</evidence>
<keyword evidence="1" id="KW-1133">Transmembrane helix</keyword>
<sequence length="224" mass="25787">MISEDRLRQAVRDAGALLDQSLPDPDQCHHTFSPAFLNRMEALLRRRKRAPVYRVLKGVACFFLLGGTIFLSTNAQAREAFFGWLSEQIGGTVDYRFHNDVSEATHRYRLSEIPSGYWETDRYEAETTGDELYENEAGEYLSFSYQYVTEDTESMLSLFFVDEMEQKTVSINGTPADYYFDNTGTHSNTLVWTDPETKALLTLSAYLEEDTLIYMAENVIREEK</sequence>
<accession>A0A3E2B396</accession>
<name>A0A3E2B396_9FIRM</name>
<comment type="caution">
    <text evidence="3">The sequence shown here is derived from an EMBL/GenBank/DDBJ whole genome shotgun (WGS) entry which is preliminary data.</text>
</comment>
<dbReference type="GeneID" id="97995441"/>